<name>A0A4Z2FS55_9TELE</name>
<dbReference type="AlphaFoldDB" id="A0A4Z2FS55"/>
<reference evidence="2 3" key="1">
    <citation type="submission" date="2019-03" db="EMBL/GenBank/DDBJ databases">
        <title>First draft genome of Liparis tanakae, snailfish: a comprehensive survey of snailfish specific genes.</title>
        <authorList>
            <person name="Kim W."/>
            <person name="Song I."/>
            <person name="Jeong J.-H."/>
            <person name="Kim D."/>
            <person name="Kim S."/>
            <person name="Ryu S."/>
            <person name="Song J.Y."/>
            <person name="Lee S.K."/>
        </authorList>
    </citation>
    <scope>NUCLEOTIDE SEQUENCE [LARGE SCALE GENOMIC DNA]</scope>
    <source>
        <tissue evidence="2">Muscle</tissue>
    </source>
</reference>
<feature type="region of interest" description="Disordered" evidence="1">
    <location>
        <begin position="1"/>
        <end position="30"/>
    </location>
</feature>
<evidence type="ECO:0000313" key="2">
    <source>
        <dbReference type="EMBL" id="TNN43222.1"/>
    </source>
</evidence>
<dbReference type="Proteomes" id="UP000314294">
    <property type="component" value="Unassembled WGS sequence"/>
</dbReference>
<comment type="caution">
    <text evidence="2">The sequence shown here is derived from an EMBL/GenBank/DDBJ whole genome shotgun (WGS) entry which is preliminary data.</text>
</comment>
<sequence>MEEKEGMRGGDGLEEKEGMRGGDGWRRKRGSAGDKIAVRFELRTPVSSNGRGLSCGRTAGSGRSRRRGADVIMWMWGCRVSRSSRLALAVVSLRPDFITLRGVFCKTFILSQTALIGSDGSSVTAKEPISR</sequence>
<accession>A0A4Z2FS55</accession>
<dbReference type="EMBL" id="SRLO01000981">
    <property type="protein sequence ID" value="TNN43222.1"/>
    <property type="molecule type" value="Genomic_DNA"/>
</dbReference>
<proteinExistence type="predicted"/>
<protein>
    <submittedName>
        <fullName evidence="2">Uncharacterized protein</fullName>
    </submittedName>
</protein>
<evidence type="ECO:0000313" key="3">
    <source>
        <dbReference type="Proteomes" id="UP000314294"/>
    </source>
</evidence>
<keyword evidence="3" id="KW-1185">Reference proteome</keyword>
<gene>
    <name evidence="2" type="ORF">EYF80_046590</name>
</gene>
<organism evidence="2 3">
    <name type="scientific">Liparis tanakae</name>
    <name type="common">Tanaka's snailfish</name>
    <dbReference type="NCBI Taxonomy" id="230148"/>
    <lineage>
        <taxon>Eukaryota</taxon>
        <taxon>Metazoa</taxon>
        <taxon>Chordata</taxon>
        <taxon>Craniata</taxon>
        <taxon>Vertebrata</taxon>
        <taxon>Euteleostomi</taxon>
        <taxon>Actinopterygii</taxon>
        <taxon>Neopterygii</taxon>
        <taxon>Teleostei</taxon>
        <taxon>Neoteleostei</taxon>
        <taxon>Acanthomorphata</taxon>
        <taxon>Eupercaria</taxon>
        <taxon>Perciformes</taxon>
        <taxon>Cottioidei</taxon>
        <taxon>Cottales</taxon>
        <taxon>Liparidae</taxon>
        <taxon>Liparis</taxon>
    </lineage>
</organism>
<evidence type="ECO:0000256" key="1">
    <source>
        <dbReference type="SAM" id="MobiDB-lite"/>
    </source>
</evidence>
<feature type="compositionally biased region" description="Basic and acidic residues" evidence="1">
    <location>
        <begin position="1"/>
        <end position="25"/>
    </location>
</feature>